<reference evidence="1 2" key="1">
    <citation type="submission" date="2013-11" db="EMBL/GenBank/DDBJ databases">
        <title>The Genome Sequence of Phytophthora parasitica P1976.</title>
        <authorList>
            <consortium name="The Broad Institute Genomics Platform"/>
            <person name="Russ C."/>
            <person name="Tyler B."/>
            <person name="Panabieres F."/>
            <person name="Shan W."/>
            <person name="Tripathy S."/>
            <person name="Grunwald N."/>
            <person name="Machado M."/>
            <person name="Johnson C.S."/>
            <person name="Walker B."/>
            <person name="Young S."/>
            <person name="Zeng Q."/>
            <person name="Gargeya S."/>
            <person name="Fitzgerald M."/>
            <person name="Haas B."/>
            <person name="Abouelleil A."/>
            <person name="Allen A.W."/>
            <person name="Alvarado L."/>
            <person name="Arachchi H.M."/>
            <person name="Berlin A.M."/>
            <person name="Chapman S.B."/>
            <person name="Gainer-Dewar J."/>
            <person name="Goldberg J."/>
            <person name="Griggs A."/>
            <person name="Gujja S."/>
            <person name="Hansen M."/>
            <person name="Howarth C."/>
            <person name="Imamovic A."/>
            <person name="Ireland A."/>
            <person name="Larimer J."/>
            <person name="McCowan C."/>
            <person name="Murphy C."/>
            <person name="Pearson M."/>
            <person name="Poon T.W."/>
            <person name="Priest M."/>
            <person name="Roberts A."/>
            <person name="Saif S."/>
            <person name="Shea T."/>
            <person name="Sisk P."/>
            <person name="Sykes S."/>
            <person name="Wortman J."/>
            <person name="Nusbaum C."/>
            <person name="Birren B."/>
        </authorList>
    </citation>
    <scope>NUCLEOTIDE SEQUENCE [LARGE SCALE GENOMIC DNA]</scope>
    <source>
        <strain evidence="1 2">P1976</strain>
    </source>
</reference>
<sequence>MTAGTRMGIHRHRNYLCGGWRPQATSIGGRVTTSLQYAKKFVRCLRQQGYQSVHAIATKIRWMQQKREDVNAWLKESERFVLYQQGEVDDAVRASVSGLCPAYDRVSPVFRNTLIDEDESDNLHTATKAKARPSQESWKMRSEVTVKSFLSASLERRKFELMSTSCAPKSWVARRCWTRVFFPDEVDRVLPRPV</sequence>
<evidence type="ECO:0000313" key="1">
    <source>
        <dbReference type="EMBL" id="ETO86327.1"/>
    </source>
</evidence>
<name>A0A081B5B6_PHYNI</name>
<organism evidence="1 2">
    <name type="scientific">Phytophthora nicotianae P1976</name>
    <dbReference type="NCBI Taxonomy" id="1317066"/>
    <lineage>
        <taxon>Eukaryota</taxon>
        <taxon>Sar</taxon>
        <taxon>Stramenopiles</taxon>
        <taxon>Oomycota</taxon>
        <taxon>Peronosporomycetes</taxon>
        <taxon>Peronosporales</taxon>
        <taxon>Peronosporaceae</taxon>
        <taxon>Phytophthora</taxon>
    </lineage>
</organism>
<protein>
    <submittedName>
        <fullName evidence="1">Uncharacterized protein</fullName>
    </submittedName>
</protein>
<comment type="caution">
    <text evidence="1">The sequence shown here is derived from an EMBL/GenBank/DDBJ whole genome shotgun (WGS) entry which is preliminary data.</text>
</comment>
<accession>A0A081B5B6</accession>
<proteinExistence type="predicted"/>
<dbReference type="EMBL" id="ANJA01000037">
    <property type="protein sequence ID" value="ETO86327.1"/>
    <property type="molecule type" value="Genomic_DNA"/>
</dbReference>
<gene>
    <name evidence="1" type="ORF">F444_00125</name>
</gene>
<evidence type="ECO:0000313" key="2">
    <source>
        <dbReference type="Proteomes" id="UP000028582"/>
    </source>
</evidence>
<dbReference type="AlphaFoldDB" id="A0A081B5B6"/>
<dbReference type="Proteomes" id="UP000028582">
    <property type="component" value="Unassembled WGS sequence"/>
</dbReference>